<dbReference type="Proteomes" id="UP001199816">
    <property type="component" value="Unassembled WGS sequence"/>
</dbReference>
<dbReference type="RefSeq" id="WP_231004223.1">
    <property type="nucleotide sequence ID" value="NZ_JAJNEC010000005.1"/>
</dbReference>
<dbReference type="SUPFAM" id="SSF51430">
    <property type="entry name" value="NAD(P)-linked oxidoreductase"/>
    <property type="match status" value="1"/>
</dbReference>
<dbReference type="PANTHER" id="PTHR43364">
    <property type="entry name" value="NADH-SPECIFIC METHYLGLYOXAL REDUCTASE-RELATED"/>
    <property type="match status" value="1"/>
</dbReference>
<proteinExistence type="predicted"/>
<organism evidence="2 3">
    <name type="scientific">Niabella pedocola</name>
    <dbReference type="NCBI Taxonomy" id="1752077"/>
    <lineage>
        <taxon>Bacteria</taxon>
        <taxon>Pseudomonadati</taxon>
        <taxon>Bacteroidota</taxon>
        <taxon>Chitinophagia</taxon>
        <taxon>Chitinophagales</taxon>
        <taxon>Chitinophagaceae</taxon>
        <taxon>Niabella</taxon>
    </lineage>
</organism>
<keyword evidence="3" id="KW-1185">Reference proteome</keyword>
<dbReference type="InterPro" id="IPR036812">
    <property type="entry name" value="NAD(P)_OxRdtase_dom_sf"/>
</dbReference>
<evidence type="ECO:0000259" key="1">
    <source>
        <dbReference type="Pfam" id="PF00248"/>
    </source>
</evidence>
<dbReference type="CDD" id="cd19081">
    <property type="entry name" value="AKR_AKR9C1"/>
    <property type="match status" value="1"/>
</dbReference>
<dbReference type="Gene3D" id="3.20.20.100">
    <property type="entry name" value="NADP-dependent oxidoreductase domain"/>
    <property type="match status" value="1"/>
</dbReference>
<comment type="caution">
    <text evidence="2">The sequence shown here is derived from an EMBL/GenBank/DDBJ whole genome shotgun (WGS) entry which is preliminary data.</text>
</comment>
<evidence type="ECO:0000313" key="2">
    <source>
        <dbReference type="EMBL" id="MCD2422952.1"/>
    </source>
</evidence>
<name>A0ABS8PPB8_9BACT</name>
<dbReference type="InterPro" id="IPR050523">
    <property type="entry name" value="AKR_Detox_Biosynth"/>
</dbReference>
<gene>
    <name evidence="2" type="ORF">LQ567_09280</name>
</gene>
<reference evidence="2 3" key="1">
    <citation type="submission" date="2021-11" db="EMBL/GenBank/DDBJ databases">
        <title>Genomic of Niabella pedocola.</title>
        <authorList>
            <person name="Wu T."/>
        </authorList>
    </citation>
    <scope>NUCLEOTIDE SEQUENCE [LARGE SCALE GENOMIC DNA]</scope>
    <source>
        <strain evidence="2 3">JCM 31011</strain>
    </source>
</reference>
<feature type="domain" description="NADP-dependent oxidoreductase" evidence="1">
    <location>
        <begin position="16"/>
        <end position="312"/>
    </location>
</feature>
<evidence type="ECO:0000313" key="3">
    <source>
        <dbReference type="Proteomes" id="UP001199816"/>
    </source>
</evidence>
<dbReference type="PANTHER" id="PTHR43364:SF6">
    <property type="entry name" value="OXIDOREDUCTASE-RELATED"/>
    <property type="match status" value="1"/>
</dbReference>
<dbReference type="Pfam" id="PF00248">
    <property type="entry name" value="Aldo_ket_red"/>
    <property type="match status" value="1"/>
</dbReference>
<sequence>MNKRTLGHTDLQIAPVVFGGNVFGWTADERRSFELLDHFVAEGFNMIDTANQYAYWAPGNQGGESETIIGNWLKKTGKRNAVLIATKVGGSMAGQPQPDTSKAYILKQVELSLKRLQTDTIDLYQTHFDDEGIPVEETLEAYAQLIREGKVRWIGASNMSPQRLEASLKASAERQLPVYQTLQPEYNLYHRERYETQYEPIVAAHGLGVITYYALASGFLTGKYRSEADLTKSTRGAGVKKMLDERGKKILAALDGVSEAYHTTPAAVALAWLLSRPSVTAPIVSATSVTQMQSMTDAARLSLSEDALETLDVASAY</sequence>
<accession>A0ABS8PPB8</accession>
<dbReference type="InterPro" id="IPR023210">
    <property type="entry name" value="NADP_OxRdtase_dom"/>
</dbReference>
<dbReference type="EMBL" id="JAJNEC010000005">
    <property type="protein sequence ID" value="MCD2422952.1"/>
    <property type="molecule type" value="Genomic_DNA"/>
</dbReference>
<protein>
    <submittedName>
        <fullName evidence="2">Aldo/keto reductase</fullName>
    </submittedName>
</protein>